<evidence type="ECO:0008006" key="5">
    <source>
        <dbReference type="Google" id="ProtNLM"/>
    </source>
</evidence>
<sequence length="463" mass="51170">MGQSGHHRTQFINPTNLLVITSSSLSATYFGFVQTLLLKGLVPNTYTLPYVLKACSLSQALRESQQVHGHCIKTGLSSNVYERNTLMRVYAVSGVMGNVCKVMFRAGLSPDRMTLVVVLSACGKLGDLSLGREMHSCMDSYEISVDSDVFLGNSLVDMYFKCGQAALACEVFDGMPVKNVVSWSSMIAGLAQQGEFKEALDVFRRMQSTGLKPDDVTLVAVLYSCSNLGVFELGKWVHAYVDKNNMGLLGNALVDMHAKCGNIDLALSVFNSMRCGDAYSYTALIIQHSMSSLRCAKRGYHLMSHAGLVEEGWKHFKDMSRVYNLQPQLEHYGCMVDLLGRAGLVDQALELIKNIPILPDASVVWGALLGACQIHGKVELGESVVEEVVRMEPTRHGSYILMSNIYSYASRWRDALKWRKALKEKSMKKTPPGCSLIEVDGVVHEFRKGGRSHPKIKELAQMM</sequence>
<dbReference type="PANTHER" id="PTHR47926:SF537">
    <property type="entry name" value="PENTACOTRIPEPTIDE-REPEAT REGION OF PRORP DOMAIN-CONTAINING PROTEIN"/>
    <property type="match status" value="1"/>
</dbReference>
<dbReference type="Pfam" id="PF01535">
    <property type="entry name" value="PPR"/>
    <property type="match status" value="2"/>
</dbReference>
<keyword evidence="4" id="KW-1185">Reference proteome</keyword>
<dbReference type="GO" id="GO:0003723">
    <property type="term" value="F:RNA binding"/>
    <property type="evidence" value="ECO:0007669"/>
    <property type="project" value="InterPro"/>
</dbReference>
<feature type="non-terminal residue" evidence="3">
    <location>
        <position position="463"/>
    </location>
</feature>
<dbReference type="PANTHER" id="PTHR47926">
    <property type="entry name" value="PENTATRICOPEPTIDE REPEAT-CONTAINING PROTEIN"/>
    <property type="match status" value="1"/>
</dbReference>
<dbReference type="PROSITE" id="PS51375">
    <property type="entry name" value="PPR"/>
    <property type="match status" value="1"/>
</dbReference>
<dbReference type="Pfam" id="PF13041">
    <property type="entry name" value="PPR_2"/>
    <property type="match status" value="1"/>
</dbReference>
<evidence type="ECO:0000313" key="3">
    <source>
        <dbReference type="EMBL" id="KAJ4825143.1"/>
    </source>
</evidence>
<accession>A0A9Q0F525</accession>
<dbReference type="InterPro" id="IPR046960">
    <property type="entry name" value="PPR_At4g14850-like_plant"/>
</dbReference>
<comment type="caution">
    <text evidence="3">The sequence shown here is derived from an EMBL/GenBank/DDBJ whole genome shotgun (WGS) entry which is preliminary data.</text>
</comment>
<dbReference type="FunFam" id="1.25.40.10:FF:000344">
    <property type="entry name" value="Pentatricopeptide repeat-containing protein"/>
    <property type="match status" value="1"/>
</dbReference>
<dbReference type="InterPro" id="IPR046848">
    <property type="entry name" value="E_motif"/>
</dbReference>
<keyword evidence="1" id="KW-0677">Repeat</keyword>
<name>A0A9Q0F525_9ROSI</name>
<evidence type="ECO:0000313" key="4">
    <source>
        <dbReference type="Proteomes" id="UP001141552"/>
    </source>
</evidence>
<organism evidence="3 4">
    <name type="scientific">Turnera subulata</name>
    <dbReference type="NCBI Taxonomy" id="218843"/>
    <lineage>
        <taxon>Eukaryota</taxon>
        <taxon>Viridiplantae</taxon>
        <taxon>Streptophyta</taxon>
        <taxon>Embryophyta</taxon>
        <taxon>Tracheophyta</taxon>
        <taxon>Spermatophyta</taxon>
        <taxon>Magnoliopsida</taxon>
        <taxon>eudicotyledons</taxon>
        <taxon>Gunneridae</taxon>
        <taxon>Pentapetalae</taxon>
        <taxon>rosids</taxon>
        <taxon>fabids</taxon>
        <taxon>Malpighiales</taxon>
        <taxon>Passifloraceae</taxon>
        <taxon>Turnera</taxon>
    </lineage>
</organism>
<dbReference type="EMBL" id="JAKUCV010006991">
    <property type="protein sequence ID" value="KAJ4825143.1"/>
    <property type="molecule type" value="Genomic_DNA"/>
</dbReference>
<proteinExistence type="predicted"/>
<evidence type="ECO:0000256" key="1">
    <source>
        <dbReference type="ARBA" id="ARBA00022737"/>
    </source>
</evidence>
<dbReference type="FunFam" id="1.25.40.10:FF:000242">
    <property type="entry name" value="Pentatricopeptide repeat-containing protein"/>
    <property type="match status" value="1"/>
</dbReference>
<dbReference type="GO" id="GO:0009451">
    <property type="term" value="P:RNA modification"/>
    <property type="evidence" value="ECO:0007669"/>
    <property type="project" value="InterPro"/>
</dbReference>
<dbReference type="InterPro" id="IPR011990">
    <property type="entry name" value="TPR-like_helical_dom_sf"/>
</dbReference>
<reference evidence="3" key="2">
    <citation type="journal article" date="2023" name="Plants (Basel)">
        <title>Annotation of the Turnera subulata (Passifloraceae) Draft Genome Reveals the S-Locus Evolved after the Divergence of Turneroideae from Passifloroideae in a Stepwise Manner.</title>
        <authorList>
            <person name="Henning P.M."/>
            <person name="Roalson E.H."/>
            <person name="Mir W."/>
            <person name="McCubbin A.G."/>
            <person name="Shore J.S."/>
        </authorList>
    </citation>
    <scope>NUCLEOTIDE SEQUENCE</scope>
    <source>
        <strain evidence="3">F60SS</strain>
    </source>
</reference>
<dbReference type="AlphaFoldDB" id="A0A9Q0F525"/>
<feature type="non-terminal residue" evidence="3">
    <location>
        <position position="1"/>
    </location>
</feature>
<feature type="repeat" description="PPR" evidence="2">
    <location>
        <begin position="179"/>
        <end position="213"/>
    </location>
</feature>
<dbReference type="NCBIfam" id="TIGR00756">
    <property type="entry name" value="PPR"/>
    <property type="match status" value="2"/>
</dbReference>
<dbReference type="Gene3D" id="1.25.40.10">
    <property type="entry name" value="Tetratricopeptide repeat domain"/>
    <property type="match status" value="3"/>
</dbReference>
<dbReference type="InterPro" id="IPR002885">
    <property type="entry name" value="PPR_rpt"/>
</dbReference>
<reference evidence="3" key="1">
    <citation type="submission" date="2022-02" db="EMBL/GenBank/DDBJ databases">
        <authorList>
            <person name="Henning P.M."/>
            <person name="McCubbin A.G."/>
            <person name="Shore J.S."/>
        </authorList>
    </citation>
    <scope>NUCLEOTIDE SEQUENCE</scope>
    <source>
        <strain evidence="3">F60SS</strain>
        <tissue evidence="3">Leaves</tissue>
    </source>
</reference>
<protein>
    <recommendedName>
        <fullName evidence="5">Pentacotripeptide-repeat region of PRORP domain-containing protein</fullName>
    </recommendedName>
</protein>
<evidence type="ECO:0000256" key="2">
    <source>
        <dbReference type="PROSITE-ProRule" id="PRU00708"/>
    </source>
</evidence>
<dbReference type="OrthoDB" id="185373at2759"/>
<dbReference type="Pfam" id="PF20431">
    <property type="entry name" value="E_motif"/>
    <property type="match status" value="1"/>
</dbReference>
<gene>
    <name evidence="3" type="ORF">Tsubulata_008679</name>
</gene>
<dbReference type="Proteomes" id="UP001141552">
    <property type="component" value="Unassembled WGS sequence"/>
</dbReference>